<name>A0AAE1H5I3_9NEOP</name>
<dbReference type="EMBL" id="JAHWGI010000394">
    <property type="protein sequence ID" value="KAK3914934.1"/>
    <property type="molecule type" value="Genomic_DNA"/>
</dbReference>
<organism evidence="3 4">
    <name type="scientific">Frankliniella fusca</name>
    <dbReference type="NCBI Taxonomy" id="407009"/>
    <lineage>
        <taxon>Eukaryota</taxon>
        <taxon>Metazoa</taxon>
        <taxon>Ecdysozoa</taxon>
        <taxon>Arthropoda</taxon>
        <taxon>Hexapoda</taxon>
        <taxon>Insecta</taxon>
        <taxon>Pterygota</taxon>
        <taxon>Neoptera</taxon>
        <taxon>Paraneoptera</taxon>
        <taxon>Thysanoptera</taxon>
        <taxon>Terebrantia</taxon>
        <taxon>Thripoidea</taxon>
        <taxon>Thripidae</taxon>
        <taxon>Frankliniella</taxon>
    </lineage>
</organism>
<protein>
    <submittedName>
        <fullName evidence="3">UPF0134 protein</fullName>
    </submittedName>
</protein>
<feature type="compositionally biased region" description="Basic residues" evidence="2">
    <location>
        <begin position="22"/>
        <end position="35"/>
    </location>
</feature>
<evidence type="ECO:0000256" key="2">
    <source>
        <dbReference type="SAM" id="MobiDB-lite"/>
    </source>
</evidence>
<sequence>MARQGSETCPIDLTGDEAYTKKIKANKKKHKKKREKRLEVPPSISSGSSHVKGSKLVESNLISKRLDEVEAKFQSVQNVTAGQNFAVQTDTNTIENQCDNLEHRIDKLENFVKLLAEAFNVNDNQLRHERISATESPLTVNSNSEVEIASLPPNDADTIEELVQTNEADNSCLDMNSNSDNLVLGEIKVHESFDCDKTLESSLTMDTTSNNLASSDLRTDEMSSQEKSNSILDSVEVETVQNLFSGNCMMNNNAQGEPILNQEDLPNINEDLKPLVLLPPLTSIKEEVNYLRDDQGRILMYLYCAFKKINKTSPKITAVSGMYLTESLHNEFTFQSERGLAEVRVEAEIRAALCGIEVVKSTFSSLADVCVMIISSCSWAPFVKAMKADNVYPSFYCCSCVNRNCAHSENRWRTDSHLGKTQIDILPDLILAKKDLKVHWCKLDQISKEELEIFNSYKPTVDGILEVITMPGIDVTPIQR</sequence>
<feature type="region of interest" description="Disordered" evidence="2">
    <location>
        <begin position="206"/>
        <end position="229"/>
    </location>
</feature>
<evidence type="ECO:0000313" key="3">
    <source>
        <dbReference type="EMBL" id="KAK3914934.1"/>
    </source>
</evidence>
<feature type="region of interest" description="Disordered" evidence="2">
    <location>
        <begin position="22"/>
        <end position="52"/>
    </location>
</feature>
<feature type="coiled-coil region" evidence="1">
    <location>
        <begin position="91"/>
        <end position="118"/>
    </location>
</feature>
<gene>
    <name evidence="3" type="ORF">KUF71_005622</name>
</gene>
<proteinExistence type="predicted"/>
<evidence type="ECO:0000313" key="4">
    <source>
        <dbReference type="Proteomes" id="UP001219518"/>
    </source>
</evidence>
<accession>A0AAE1H5I3</accession>
<reference evidence="3" key="1">
    <citation type="submission" date="2021-07" db="EMBL/GenBank/DDBJ databases">
        <authorList>
            <person name="Catto M.A."/>
            <person name="Jacobson A."/>
            <person name="Kennedy G."/>
            <person name="Labadie P."/>
            <person name="Hunt B.G."/>
            <person name="Srinivasan R."/>
        </authorList>
    </citation>
    <scope>NUCLEOTIDE SEQUENCE</scope>
    <source>
        <strain evidence="3">PL_HMW_Pooled</strain>
        <tissue evidence="3">Head</tissue>
    </source>
</reference>
<comment type="caution">
    <text evidence="3">The sequence shown here is derived from an EMBL/GenBank/DDBJ whole genome shotgun (WGS) entry which is preliminary data.</text>
</comment>
<feature type="compositionally biased region" description="Polar residues" evidence="2">
    <location>
        <begin position="206"/>
        <end position="216"/>
    </location>
</feature>
<keyword evidence="1" id="KW-0175">Coiled coil</keyword>
<evidence type="ECO:0000256" key="1">
    <source>
        <dbReference type="SAM" id="Coils"/>
    </source>
</evidence>
<dbReference type="AlphaFoldDB" id="A0AAE1H5I3"/>
<keyword evidence="4" id="KW-1185">Reference proteome</keyword>
<feature type="compositionally biased region" description="Low complexity" evidence="2">
    <location>
        <begin position="40"/>
        <end position="51"/>
    </location>
</feature>
<dbReference type="Proteomes" id="UP001219518">
    <property type="component" value="Unassembled WGS sequence"/>
</dbReference>
<reference evidence="3" key="2">
    <citation type="journal article" date="2023" name="BMC Genomics">
        <title>Pest status, molecular evolution, and epigenetic factors derived from the genome assembly of Frankliniella fusca, a thysanopteran phytovirus vector.</title>
        <authorList>
            <person name="Catto M.A."/>
            <person name="Labadie P.E."/>
            <person name="Jacobson A.L."/>
            <person name="Kennedy G.G."/>
            <person name="Srinivasan R."/>
            <person name="Hunt B.G."/>
        </authorList>
    </citation>
    <scope>NUCLEOTIDE SEQUENCE</scope>
    <source>
        <strain evidence="3">PL_HMW_Pooled</strain>
    </source>
</reference>